<evidence type="ECO:0000256" key="3">
    <source>
        <dbReference type="ARBA" id="ARBA00022448"/>
    </source>
</evidence>
<feature type="transmembrane region" description="Helical" evidence="10">
    <location>
        <begin position="343"/>
        <end position="364"/>
    </location>
</feature>
<dbReference type="Proteomes" id="UP001501337">
    <property type="component" value="Unassembled WGS sequence"/>
</dbReference>
<evidence type="ECO:0000256" key="8">
    <source>
        <dbReference type="ARBA" id="ARBA00022989"/>
    </source>
</evidence>
<keyword evidence="9 10" id="KW-0472">Membrane</keyword>
<dbReference type="InterPro" id="IPR043129">
    <property type="entry name" value="ATPase_NBD"/>
</dbReference>
<sequence length="497" mass="53900">MSIQLFVRPVDPYRDQLAPVTPKADAEQVYEWALVDFSGHELSAGVDTFEGIMQLSEQQNLDDALLSFIMPSQHFGYVLAKLTPKQARYMQQALPFAVEELIAEDIESVHLVADARVKLGDESGFPTWVCRRNLFESFYNEAMLKPVPLDSISCEAAIVIAAHDSIVKAAGDDPEKGQHIHLFFDQLGASVGDDGFANSLPVNTLICAPGRLATSVPAESVELVIDSLNTFGQPESSQSAGLSATVEQSLQDAEPDELGLSASGSDVTLHITISDAMAERYALLLTSLESHPGFTVKMHRHQASPFTVLCDYATRFSVANFCSGPYKAQADGRSTGLSQWKPVAMAAGLVFLVLLGFNGVRGFFYEQQAQQLQQESLALYKSIFPADRRVSNPRRQMEGRLRSANTSSAATDFLQMLGEAGFRLSTQPNSSSMSFSNLQYNAQRGELAVEVRAAALGQIDQYKTALDQAGYQVDIGSAIKEANGVRGKITLRGAPGA</sequence>
<dbReference type="NCBIfam" id="TIGR01709">
    <property type="entry name" value="typeII_sec_gspL"/>
    <property type="match status" value="1"/>
</dbReference>
<evidence type="ECO:0000256" key="5">
    <source>
        <dbReference type="ARBA" id="ARBA00022519"/>
    </source>
</evidence>
<dbReference type="Gene3D" id="3.30.420.380">
    <property type="match status" value="1"/>
</dbReference>
<name>A0ABP7QAA1_9GAMM</name>
<organism evidence="12 13">
    <name type="scientific">Allohahella marinimesophila</name>
    <dbReference type="NCBI Taxonomy" id="1054972"/>
    <lineage>
        <taxon>Bacteria</taxon>
        <taxon>Pseudomonadati</taxon>
        <taxon>Pseudomonadota</taxon>
        <taxon>Gammaproteobacteria</taxon>
        <taxon>Oceanospirillales</taxon>
        <taxon>Hahellaceae</taxon>
        <taxon>Allohahella</taxon>
    </lineage>
</organism>
<keyword evidence="8 10" id="KW-1133">Transmembrane helix</keyword>
<keyword evidence="5" id="KW-0997">Cell inner membrane</keyword>
<proteinExistence type="inferred from homology"/>
<dbReference type="Gene3D" id="3.30.1360.100">
    <property type="entry name" value="General secretion pathway protein M, EpsM"/>
    <property type="match status" value="1"/>
</dbReference>
<dbReference type="InterPro" id="IPR007812">
    <property type="entry name" value="T2SS_protein-GspL"/>
</dbReference>
<dbReference type="InterPro" id="IPR025691">
    <property type="entry name" value="GspL_pp_dom"/>
</dbReference>
<keyword evidence="6 10" id="KW-0812">Transmembrane</keyword>
<keyword evidence="3" id="KW-0813">Transport</keyword>
<keyword evidence="7" id="KW-0653">Protein transport</keyword>
<evidence type="ECO:0000256" key="1">
    <source>
        <dbReference type="ARBA" id="ARBA00004533"/>
    </source>
</evidence>
<gene>
    <name evidence="12" type="ORF">GCM10022278_39690</name>
</gene>
<evidence type="ECO:0000256" key="10">
    <source>
        <dbReference type="SAM" id="Phobius"/>
    </source>
</evidence>
<evidence type="ECO:0000256" key="6">
    <source>
        <dbReference type="ARBA" id="ARBA00022692"/>
    </source>
</evidence>
<evidence type="ECO:0000313" key="12">
    <source>
        <dbReference type="EMBL" id="GAA3979199.1"/>
    </source>
</evidence>
<keyword evidence="13" id="KW-1185">Reference proteome</keyword>
<dbReference type="RefSeq" id="WP_344809701.1">
    <property type="nucleotide sequence ID" value="NZ_BAABBO010000023.1"/>
</dbReference>
<dbReference type="Pfam" id="PF12693">
    <property type="entry name" value="GspL_C"/>
    <property type="match status" value="1"/>
</dbReference>
<evidence type="ECO:0000256" key="2">
    <source>
        <dbReference type="ARBA" id="ARBA00005318"/>
    </source>
</evidence>
<evidence type="ECO:0000259" key="11">
    <source>
        <dbReference type="Pfam" id="PF12693"/>
    </source>
</evidence>
<evidence type="ECO:0000256" key="7">
    <source>
        <dbReference type="ARBA" id="ARBA00022927"/>
    </source>
</evidence>
<feature type="domain" description="GspL periplasmic" evidence="11">
    <location>
        <begin position="336"/>
        <end position="492"/>
    </location>
</feature>
<dbReference type="EMBL" id="BAABBO010000023">
    <property type="protein sequence ID" value="GAA3979199.1"/>
    <property type="molecule type" value="Genomic_DNA"/>
</dbReference>
<evidence type="ECO:0000256" key="9">
    <source>
        <dbReference type="ARBA" id="ARBA00023136"/>
    </source>
</evidence>
<evidence type="ECO:0000256" key="4">
    <source>
        <dbReference type="ARBA" id="ARBA00022475"/>
    </source>
</evidence>
<evidence type="ECO:0000313" key="13">
    <source>
        <dbReference type="Proteomes" id="UP001501337"/>
    </source>
</evidence>
<comment type="caution">
    <text evidence="12">The sequence shown here is derived from an EMBL/GenBank/DDBJ whole genome shotgun (WGS) entry which is preliminary data.</text>
</comment>
<protein>
    <recommendedName>
        <fullName evidence="11">GspL periplasmic domain-containing protein</fullName>
    </recommendedName>
</protein>
<dbReference type="SUPFAM" id="SSF53067">
    <property type="entry name" value="Actin-like ATPase domain"/>
    <property type="match status" value="1"/>
</dbReference>
<keyword evidence="4" id="KW-1003">Cell membrane</keyword>
<accession>A0ABP7QAA1</accession>
<comment type="similarity">
    <text evidence="2">Belongs to the GSP L family.</text>
</comment>
<reference evidence="13" key="1">
    <citation type="journal article" date="2019" name="Int. J. Syst. Evol. Microbiol.">
        <title>The Global Catalogue of Microorganisms (GCM) 10K type strain sequencing project: providing services to taxonomists for standard genome sequencing and annotation.</title>
        <authorList>
            <consortium name="The Broad Institute Genomics Platform"/>
            <consortium name="The Broad Institute Genome Sequencing Center for Infectious Disease"/>
            <person name="Wu L."/>
            <person name="Ma J."/>
        </authorList>
    </citation>
    <scope>NUCLEOTIDE SEQUENCE [LARGE SCALE GENOMIC DNA]</scope>
    <source>
        <strain evidence="13">JCM 17555</strain>
    </source>
</reference>
<comment type="subcellular location">
    <subcellularLocation>
        <location evidence="1">Cell inner membrane</location>
    </subcellularLocation>
</comment>